<evidence type="ECO:0000313" key="1">
    <source>
        <dbReference type="EMBL" id="RKW71756.1"/>
    </source>
</evidence>
<dbReference type="EMBL" id="QQXL01000001">
    <property type="protein sequence ID" value="RKW71756.1"/>
    <property type="molecule type" value="Genomic_DNA"/>
</dbReference>
<evidence type="ECO:0008006" key="3">
    <source>
        <dbReference type="Google" id="ProtNLM"/>
    </source>
</evidence>
<proteinExistence type="predicted"/>
<comment type="caution">
    <text evidence="1">The sequence shown here is derived from an EMBL/GenBank/DDBJ whole genome shotgun (WGS) entry which is preliminary data.</text>
</comment>
<name>A0A496PMS2_9MICC</name>
<reference evidence="1 2" key="1">
    <citation type="submission" date="2018-07" db="EMBL/GenBank/DDBJ databases">
        <title>Arthrobacter sp. nov., isolated from raw cow's milk with high bacterial count.</title>
        <authorList>
            <person name="Hahne J."/>
            <person name="Isele D."/>
            <person name="Lipski A."/>
        </authorList>
    </citation>
    <scope>NUCLEOTIDE SEQUENCE [LARGE SCALE GENOMIC DNA]</scope>
    <source>
        <strain evidence="1 2">JZ R-183</strain>
    </source>
</reference>
<accession>A0A496PMS2</accession>
<gene>
    <name evidence="1" type="ORF">DWQ67_02710</name>
</gene>
<keyword evidence="2" id="KW-1185">Reference proteome</keyword>
<dbReference type="AlphaFoldDB" id="A0A496PMS2"/>
<evidence type="ECO:0000313" key="2">
    <source>
        <dbReference type="Proteomes" id="UP000273119"/>
    </source>
</evidence>
<organism evidence="1 2">
    <name type="scientific">Galactobacter caseinivorans</name>
    <dbReference type="NCBI Taxonomy" id="2676123"/>
    <lineage>
        <taxon>Bacteria</taxon>
        <taxon>Bacillati</taxon>
        <taxon>Actinomycetota</taxon>
        <taxon>Actinomycetes</taxon>
        <taxon>Micrococcales</taxon>
        <taxon>Micrococcaceae</taxon>
        <taxon>Galactobacter</taxon>
    </lineage>
</organism>
<dbReference type="Pfam" id="PF25310">
    <property type="entry name" value="VG15"/>
    <property type="match status" value="1"/>
</dbReference>
<protein>
    <recommendedName>
        <fullName evidence="3">Phage head morphogenesis domain-containing protein</fullName>
    </recommendedName>
</protein>
<dbReference type="InterPro" id="IPR057369">
    <property type="entry name" value="VG15"/>
</dbReference>
<sequence length="246" mass="26966">MPSAESIDRYRSRQASLEGKLDAALTRHFNGLDLSDPAAAKRDLMRFIPQLVKRFGPVSAQLAVEWYQELMAASGDAGTFTPTPARSSLSAADMAASVESASGGLFDGDPSRVLGYLATYTGLWVQQQGRDTIRKNADREGVMWARVPRGAITCAWCLVLASRGADYVSENSARLASDGEPYHPKCDCQPVRIASKEDYPKGYLPDDWLDMYMEARKASGSGDIRDIASHMREMYPDILTDGVHAH</sequence>
<dbReference type="Proteomes" id="UP000273119">
    <property type="component" value="Unassembled WGS sequence"/>
</dbReference>